<dbReference type="Proteomes" id="UP000219285">
    <property type="component" value="Chromosome"/>
</dbReference>
<gene>
    <name evidence="2" type="ORF">CA267_006575</name>
</gene>
<evidence type="ECO:0000313" key="3">
    <source>
        <dbReference type="Proteomes" id="UP000219285"/>
    </source>
</evidence>
<reference evidence="2 3" key="2">
    <citation type="submission" date="2020-04" db="EMBL/GenBank/DDBJ databases">
        <title>Complete genome sequence of Alteromonas pelagimontana 5.12T.</title>
        <authorList>
            <person name="Sinha R.K."/>
            <person name="Krishnan K.P."/>
            <person name="Kurian J.P."/>
        </authorList>
    </citation>
    <scope>NUCLEOTIDE SEQUENCE [LARGE SCALE GENOMIC DNA]</scope>
    <source>
        <strain evidence="2 3">5.12</strain>
    </source>
</reference>
<feature type="transmembrane region" description="Helical" evidence="1">
    <location>
        <begin position="6"/>
        <end position="22"/>
    </location>
</feature>
<feature type="transmembrane region" description="Helical" evidence="1">
    <location>
        <begin position="94"/>
        <end position="116"/>
    </location>
</feature>
<organism evidence="2 3">
    <name type="scientific">Alteromonas pelagimontana</name>
    <dbReference type="NCBI Taxonomy" id="1858656"/>
    <lineage>
        <taxon>Bacteria</taxon>
        <taxon>Pseudomonadati</taxon>
        <taxon>Pseudomonadota</taxon>
        <taxon>Gammaproteobacteria</taxon>
        <taxon>Alteromonadales</taxon>
        <taxon>Alteromonadaceae</taxon>
        <taxon>Alteromonas/Salinimonas group</taxon>
        <taxon>Alteromonas</taxon>
    </lineage>
</organism>
<proteinExistence type="predicted"/>
<accession>A0A6M4MCT7</accession>
<reference evidence="3" key="1">
    <citation type="submission" date="2014-12" db="EMBL/GenBank/DDBJ databases">
        <title>Complete genome sequence of a multi-drug resistant Klebsiella pneumoniae.</title>
        <authorList>
            <person name="Hua X."/>
            <person name="Chen Q."/>
            <person name="Li X."/>
            <person name="Feng Y."/>
            <person name="Ruan Z."/>
            <person name="Yu Y."/>
        </authorList>
    </citation>
    <scope>NUCLEOTIDE SEQUENCE [LARGE SCALE GENOMIC DNA]</scope>
    <source>
        <strain evidence="3">5.12</strain>
    </source>
</reference>
<dbReference type="RefSeq" id="WP_075609965.1">
    <property type="nucleotide sequence ID" value="NZ_CP052766.1"/>
</dbReference>
<keyword evidence="1" id="KW-1133">Transmembrane helix</keyword>
<dbReference type="OrthoDB" id="653763at2"/>
<feature type="transmembrane region" description="Helical" evidence="1">
    <location>
        <begin position="156"/>
        <end position="178"/>
    </location>
</feature>
<feature type="transmembrane region" description="Helical" evidence="1">
    <location>
        <begin position="243"/>
        <end position="262"/>
    </location>
</feature>
<name>A0A6M4MCT7_9ALTE</name>
<dbReference type="InterPro" id="IPR008537">
    <property type="entry name" value="DUF819"/>
</dbReference>
<dbReference type="PANTHER" id="PTHR34289:SF8">
    <property type="entry name" value="DUF819 DOMAIN-CONTAINING PROTEIN"/>
    <property type="match status" value="1"/>
</dbReference>
<keyword evidence="3" id="KW-1185">Reference proteome</keyword>
<feature type="transmembrane region" description="Helical" evidence="1">
    <location>
        <begin position="328"/>
        <end position="349"/>
    </location>
</feature>
<feature type="transmembrane region" description="Helical" evidence="1">
    <location>
        <begin position="355"/>
        <end position="378"/>
    </location>
</feature>
<feature type="transmembrane region" description="Helical" evidence="1">
    <location>
        <begin position="274"/>
        <end position="293"/>
    </location>
</feature>
<dbReference type="AlphaFoldDB" id="A0A6M4MCT7"/>
<sequence>MITTAFGYIAALFAIAAILHLLETRSKMAMFKYLPAIVLLYFVVMVCATLNLWQQGPTIDATYKALRNNLLPAMIFLMLLDADLRQIKKLGMKMIVTFLLAAISIGLAFIVTFALFHQGLADDAWKTFAALCGSWMGGTGNMAAVQLALNVPDASMGYTLLIDSIDYALWVMLLLALVPYARRFNQWTGADDSLLADIGNRLDQQSEQASAVSAGNLMVLLAAAFVVSAASQSLATMLPTTAYFTHTAWTVAIVTLAGIVAAMTPMRHIGGGQILSTVLLNLVIALIASRANFGELLQAPIYILAGLVILVIHGTFMVLLAKCFKLDLFTCGLASLANIGGVASAPILAASYSRALIPIGVLMAMLGYIVGTAGGLIVGKVLALIAGV</sequence>
<feature type="transmembrane region" description="Helical" evidence="1">
    <location>
        <begin position="211"/>
        <end position="231"/>
    </location>
</feature>
<protein>
    <submittedName>
        <fullName evidence="2">DUF819 domain-containing protein</fullName>
    </submittedName>
</protein>
<feature type="transmembrane region" description="Helical" evidence="1">
    <location>
        <begin position="34"/>
        <end position="53"/>
    </location>
</feature>
<evidence type="ECO:0000313" key="2">
    <source>
        <dbReference type="EMBL" id="QJR80460.1"/>
    </source>
</evidence>
<dbReference type="PANTHER" id="PTHR34289">
    <property type="entry name" value="PROTEIN, PUTATIVE (DUF819)-RELATED"/>
    <property type="match status" value="1"/>
</dbReference>
<dbReference type="KEGG" id="apel:CA267_006575"/>
<evidence type="ECO:0000256" key="1">
    <source>
        <dbReference type="SAM" id="Phobius"/>
    </source>
</evidence>
<feature type="transmembrane region" description="Helical" evidence="1">
    <location>
        <begin position="299"/>
        <end position="321"/>
    </location>
</feature>
<keyword evidence="1" id="KW-0812">Transmembrane</keyword>
<keyword evidence="1" id="KW-0472">Membrane</keyword>
<dbReference type="EMBL" id="CP052766">
    <property type="protein sequence ID" value="QJR80460.1"/>
    <property type="molecule type" value="Genomic_DNA"/>
</dbReference>
<dbReference type="Pfam" id="PF05684">
    <property type="entry name" value="DUF819"/>
    <property type="match status" value="1"/>
</dbReference>